<dbReference type="AlphaFoldDB" id="E6U8B2"/>
<evidence type="ECO:0000313" key="2">
    <source>
        <dbReference type="Proteomes" id="UP000001551"/>
    </source>
</evidence>
<gene>
    <name evidence="1" type="ordered locus">Ethha_2739</name>
</gene>
<organism evidence="1 2">
    <name type="scientific">Ethanoligenens harbinense (strain DSM 18485 / JCM 12961 / CGMCC 1.5033 / YUAN-3)</name>
    <dbReference type="NCBI Taxonomy" id="663278"/>
    <lineage>
        <taxon>Bacteria</taxon>
        <taxon>Bacillati</taxon>
        <taxon>Bacillota</taxon>
        <taxon>Clostridia</taxon>
        <taxon>Eubacteriales</taxon>
        <taxon>Oscillospiraceae</taxon>
        <taxon>Ethanoligenens</taxon>
    </lineage>
</organism>
<dbReference type="eggNOG" id="ENOG50336YI">
    <property type="taxonomic scope" value="Bacteria"/>
</dbReference>
<protein>
    <submittedName>
        <fullName evidence="1">Uncharacterized protein</fullName>
    </submittedName>
</protein>
<keyword evidence="2" id="KW-1185">Reference proteome</keyword>
<dbReference type="HOGENOM" id="CLU_107942_0_0_9"/>
<name>E6U8B2_ETHHY</name>
<dbReference type="KEGG" id="eha:Ethha_2739"/>
<dbReference type="EMBL" id="CP002400">
    <property type="protein sequence ID" value="ADU28231.1"/>
    <property type="molecule type" value="Genomic_DNA"/>
</dbReference>
<dbReference type="Proteomes" id="UP000001551">
    <property type="component" value="Chromosome"/>
</dbReference>
<dbReference type="STRING" id="663278.Ethha_2739"/>
<reference evidence="1 2" key="1">
    <citation type="submission" date="2010-12" db="EMBL/GenBank/DDBJ databases">
        <title>Complete sequence of Ethanoligenens harbinense YUAN-3.</title>
        <authorList>
            <person name="Lucas S."/>
            <person name="Copeland A."/>
            <person name="Lapidus A."/>
            <person name="Cheng J.-F."/>
            <person name="Bruce D."/>
            <person name="Goodwin L."/>
            <person name="Pitluck S."/>
            <person name="Chertkov O."/>
            <person name="Misra M."/>
            <person name="Detter J.C."/>
            <person name="Han C."/>
            <person name="Tapia R."/>
            <person name="Land M."/>
            <person name="Hauser L."/>
            <person name="Jeffries C."/>
            <person name="Kyrpides N."/>
            <person name="Ivanova N."/>
            <person name="Mikhailova N."/>
            <person name="Wang A."/>
            <person name="Mouttaki H."/>
            <person name="He Z."/>
            <person name="Zhou J."/>
            <person name="Hemme C.L."/>
            <person name="Woyke T."/>
        </authorList>
    </citation>
    <scope>NUCLEOTIDE SEQUENCE [LARGE SCALE GENOMIC DNA]</scope>
    <source>
        <strain evidence="2">DSM 18485 / JCM 12961 / CGMCC 1.5033 / YUAN-3</strain>
    </source>
</reference>
<dbReference type="RefSeq" id="WP_013486574.1">
    <property type="nucleotide sequence ID" value="NC_014828.1"/>
</dbReference>
<proteinExistence type="predicted"/>
<sequence length="217" mass="23868">MLWLFVILMSLSALWAAMRRPRTAAVPGGLFCMALEEDDSDIKIAGQERRNQPEEEALRAAEELEHRRRNGDLERARALGGELARQVMAEDIAAYCAGSVAGRVHLHCRLVLSCAVYDELAARLPGKVLADVARSAFNETLEGEYPNFYKQMTTSGAQSFYTLSLRGADDPADELGRTFARLTDREGNDAAARDGARLYRTFAAAVDRAVDACGLRL</sequence>
<evidence type="ECO:0000313" key="1">
    <source>
        <dbReference type="EMBL" id="ADU28231.1"/>
    </source>
</evidence>
<accession>E6U8B2</accession>